<feature type="transmembrane region" description="Helical" evidence="7">
    <location>
        <begin position="127"/>
        <end position="149"/>
    </location>
</feature>
<accession>A0A5C4J8L9</accession>
<dbReference type="AlphaFoldDB" id="A0A5C4J8L9"/>
<feature type="compositionally biased region" description="Basic and acidic residues" evidence="6">
    <location>
        <begin position="16"/>
        <end position="26"/>
    </location>
</feature>
<dbReference type="InterPro" id="IPR010432">
    <property type="entry name" value="RDD"/>
</dbReference>
<keyword evidence="4 7" id="KW-1133">Transmembrane helix</keyword>
<feature type="compositionally biased region" description="Low complexity" evidence="6">
    <location>
        <begin position="51"/>
        <end position="103"/>
    </location>
</feature>
<evidence type="ECO:0000256" key="7">
    <source>
        <dbReference type="SAM" id="Phobius"/>
    </source>
</evidence>
<evidence type="ECO:0000256" key="6">
    <source>
        <dbReference type="SAM" id="MobiDB-lite"/>
    </source>
</evidence>
<dbReference type="InterPro" id="IPR051791">
    <property type="entry name" value="Pra-immunoreactive"/>
</dbReference>
<dbReference type="Pfam" id="PF06271">
    <property type="entry name" value="RDD"/>
    <property type="match status" value="1"/>
</dbReference>
<reference evidence="9 10" key="1">
    <citation type="submission" date="2019-05" db="EMBL/GenBank/DDBJ databases">
        <title>Draft genome sequence of Actinomadura sp. 14C53.</title>
        <authorList>
            <person name="Saricaoglu S."/>
            <person name="Isik K."/>
        </authorList>
    </citation>
    <scope>NUCLEOTIDE SEQUENCE [LARGE SCALE GENOMIC DNA]</scope>
    <source>
        <strain evidence="9 10">14C53</strain>
    </source>
</reference>
<feature type="region of interest" description="Disordered" evidence="6">
    <location>
        <begin position="1"/>
        <end position="103"/>
    </location>
</feature>
<comment type="caution">
    <text evidence="9">The sequence shown here is derived from an EMBL/GenBank/DDBJ whole genome shotgun (WGS) entry which is preliminary data.</text>
</comment>
<organism evidence="9 10">
    <name type="scientific">Actinomadura soli</name>
    <dbReference type="NCBI Taxonomy" id="2508997"/>
    <lineage>
        <taxon>Bacteria</taxon>
        <taxon>Bacillati</taxon>
        <taxon>Actinomycetota</taxon>
        <taxon>Actinomycetes</taxon>
        <taxon>Streptosporangiales</taxon>
        <taxon>Thermomonosporaceae</taxon>
        <taxon>Actinomadura</taxon>
    </lineage>
</organism>
<keyword evidence="2" id="KW-1003">Cell membrane</keyword>
<evidence type="ECO:0000256" key="2">
    <source>
        <dbReference type="ARBA" id="ARBA00022475"/>
    </source>
</evidence>
<feature type="transmembrane region" description="Helical" evidence="7">
    <location>
        <begin position="169"/>
        <end position="186"/>
    </location>
</feature>
<protein>
    <submittedName>
        <fullName evidence="9">RDD family protein</fullName>
    </submittedName>
</protein>
<dbReference type="EMBL" id="VCKW01000122">
    <property type="protein sequence ID" value="TMQ95132.1"/>
    <property type="molecule type" value="Genomic_DNA"/>
</dbReference>
<dbReference type="Proteomes" id="UP000309174">
    <property type="component" value="Unassembled WGS sequence"/>
</dbReference>
<evidence type="ECO:0000256" key="1">
    <source>
        <dbReference type="ARBA" id="ARBA00004651"/>
    </source>
</evidence>
<keyword evidence="3 7" id="KW-0812">Transmembrane</keyword>
<evidence type="ECO:0000256" key="5">
    <source>
        <dbReference type="ARBA" id="ARBA00023136"/>
    </source>
</evidence>
<dbReference type="RefSeq" id="WP_138647198.1">
    <property type="nucleotide sequence ID" value="NZ_VCKW01000122.1"/>
</dbReference>
<dbReference type="GO" id="GO:0005886">
    <property type="term" value="C:plasma membrane"/>
    <property type="evidence" value="ECO:0007669"/>
    <property type="project" value="UniProtKB-SubCell"/>
</dbReference>
<dbReference type="OrthoDB" id="9774993at2"/>
<feature type="domain" description="RDD" evidence="8">
    <location>
        <begin position="121"/>
        <end position="256"/>
    </location>
</feature>
<comment type="subcellular location">
    <subcellularLocation>
        <location evidence="1">Cell membrane</location>
        <topology evidence="1">Multi-pass membrane protein</topology>
    </subcellularLocation>
</comment>
<dbReference type="PANTHER" id="PTHR36115:SF4">
    <property type="entry name" value="MEMBRANE PROTEIN"/>
    <property type="match status" value="1"/>
</dbReference>
<evidence type="ECO:0000256" key="3">
    <source>
        <dbReference type="ARBA" id="ARBA00022692"/>
    </source>
</evidence>
<evidence type="ECO:0000313" key="9">
    <source>
        <dbReference type="EMBL" id="TMQ95132.1"/>
    </source>
</evidence>
<keyword evidence="10" id="KW-1185">Reference proteome</keyword>
<name>A0A5C4J8L9_9ACTN</name>
<evidence type="ECO:0000256" key="4">
    <source>
        <dbReference type="ARBA" id="ARBA00022989"/>
    </source>
</evidence>
<evidence type="ECO:0000313" key="10">
    <source>
        <dbReference type="Proteomes" id="UP000309174"/>
    </source>
</evidence>
<sequence length="274" mass="29996">MTQPPNDPASGEEPDDRQQGRQEPERPGPYGGPPYGQQQPHGQQQPPPGGQQPYGQQPPYGQEPYGQQPYGQQQPYGEQPYGQQPYGQQPYGQQPYGQQGYEAAPGYGGGMGYADPSVGLASRWARLGAAIVDLILLGIVSSLISIPFIDWGRVFDPEPGDSFYSGGQAATNAIGIVLGFLYYWLMHAKWGQTLGKMLLRIRVVREHDRQAITTGQAVGRSAFYSVLGGICGCIGLIDVLWILWDPRKQALHCKVARTVVVKAEPHLPNPYAHR</sequence>
<evidence type="ECO:0000259" key="8">
    <source>
        <dbReference type="Pfam" id="PF06271"/>
    </source>
</evidence>
<feature type="compositionally biased region" description="Low complexity" evidence="6">
    <location>
        <begin position="35"/>
        <end position="44"/>
    </location>
</feature>
<keyword evidence="5 7" id="KW-0472">Membrane</keyword>
<proteinExistence type="predicted"/>
<dbReference type="PANTHER" id="PTHR36115">
    <property type="entry name" value="PROLINE-RICH ANTIGEN HOMOLOG-RELATED"/>
    <property type="match status" value="1"/>
</dbReference>
<feature type="transmembrane region" description="Helical" evidence="7">
    <location>
        <begin position="222"/>
        <end position="244"/>
    </location>
</feature>
<gene>
    <name evidence="9" type="ORF">ETD83_22880</name>
</gene>